<dbReference type="InterPro" id="IPR013702">
    <property type="entry name" value="FIST_domain_N"/>
</dbReference>
<organism evidence="3 4">
    <name type="scientific">Rudanella paleaurantiibacter</name>
    <dbReference type="NCBI Taxonomy" id="2614655"/>
    <lineage>
        <taxon>Bacteria</taxon>
        <taxon>Pseudomonadati</taxon>
        <taxon>Bacteroidota</taxon>
        <taxon>Cytophagia</taxon>
        <taxon>Cytophagales</taxon>
        <taxon>Cytophagaceae</taxon>
        <taxon>Rudanella</taxon>
    </lineage>
</organism>
<evidence type="ECO:0000313" key="4">
    <source>
        <dbReference type="Proteomes" id="UP000488299"/>
    </source>
</evidence>
<protein>
    <submittedName>
        <fullName evidence="3">Histidine kinase</fullName>
    </submittedName>
</protein>
<keyword evidence="3" id="KW-0418">Kinase</keyword>
<dbReference type="PANTHER" id="PTHR40252:SF2">
    <property type="entry name" value="BLR0328 PROTEIN"/>
    <property type="match status" value="1"/>
</dbReference>
<dbReference type="SMART" id="SM01204">
    <property type="entry name" value="FIST_C"/>
    <property type="match status" value="1"/>
</dbReference>
<dbReference type="SMART" id="SM00897">
    <property type="entry name" value="FIST"/>
    <property type="match status" value="1"/>
</dbReference>
<sequence>MSDNTWSRHPVSQPLPDTDVQLFLCFAADEILRSETIYDQVRARFPHAQIALCSTSGEIYHDTVQDDSLVGLAVAFRETTIQTASVNMREFGSSYEAAQALVRQLPTEGLTYLLILSDGSLVNGSELAQGLNVATDNLLITGGLAGDAANFKSTLLGLNTQPATGNIIAIGFYGDKLIVRHGSEGGWDTFGLEKEVTHSESNILHEIDHQNALDLYIKYLGSDADDLPASALLFPLSVLVPGAEQPIVRTILSVDTERKTMTFAGDVPVGSKVRFMKANFDRLTSAASTAARQLSDQLHHHPHFSLLISCVGRKLVLGPHIDEEVEAVSRTLGSNVPLIGFYANGELSPFPDGGACQLHNQTMTITSFYELP</sequence>
<dbReference type="EMBL" id="WELI01000010">
    <property type="protein sequence ID" value="KAB7727692.1"/>
    <property type="molecule type" value="Genomic_DNA"/>
</dbReference>
<keyword evidence="3" id="KW-0808">Transferase</keyword>
<feature type="domain" description="FIST" evidence="1">
    <location>
        <begin position="19"/>
        <end position="211"/>
    </location>
</feature>
<evidence type="ECO:0000259" key="1">
    <source>
        <dbReference type="SMART" id="SM00897"/>
    </source>
</evidence>
<dbReference type="Proteomes" id="UP000488299">
    <property type="component" value="Unassembled WGS sequence"/>
</dbReference>
<feature type="domain" description="FIST C-domain" evidence="2">
    <location>
        <begin position="212"/>
        <end position="350"/>
    </location>
</feature>
<keyword evidence="4" id="KW-1185">Reference proteome</keyword>
<proteinExistence type="predicted"/>
<dbReference type="Pfam" id="PF08495">
    <property type="entry name" value="FIST"/>
    <property type="match status" value="1"/>
</dbReference>
<dbReference type="InterPro" id="IPR019494">
    <property type="entry name" value="FIST_C"/>
</dbReference>
<evidence type="ECO:0000313" key="3">
    <source>
        <dbReference type="EMBL" id="KAB7727692.1"/>
    </source>
</evidence>
<dbReference type="PANTHER" id="PTHR40252">
    <property type="entry name" value="BLR0328 PROTEIN"/>
    <property type="match status" value="1"/>
</dbReference>
<dbReference type="AlphaFoldDB" id="A0A7J5TWP5"/>
<dbReference type="Pfam" id="PF10442">
    <property type="entry name" value="FIST_C"/>
    <property type="match status" value="1"/>
</dbReference>
<accession>A0A7J5TWP5</accession>
<gene>
    <name evidence="3" type="ORF">F5984_21205</name>
</gene>
<dbReference type="GO" id="GO:0016301">
    <property type="term" value="F:kinase activity"/>
    <property type="evidence" value="ECO:0007669"/>
    <property type="project" value="UniProtKB-KW"/>
</dbReference>
<comment type="caution">
    <text evidence="3">The sequence shown here is derived from an EMBL/GenBank/DDBJ whole genome shotgun (WGS) entry which is preliminary data.</text>
</comment>
<evidence type="ECO:0000259" key="2">
    <source>
        <dbReference type="SMART" id="SM01204"/>
    </source>
</evidence>
<name>A0A7J5TWP5_9BACT</name>
<reference evidence="3 4" key="1">
    <citation type="submission" date="2019-10" db="EMBL/GenBank/DDBJ databases">
        <title>Rudanella paleaurantiibacter sp. nov., isolated from sludge.</title>
        <authorList>
            <person name="Xu S.Q."/>
        </authorList>
    </citation>
    <scope>NUCLEOTIDE SEQUENCE [LARGE SCALE GENOMIC DNA]</scope>
    <source>
        <strain evidence="3 4">HX-22-17</strain>
    </source>
</reference>